<dbReference type="InterPro" id="IPR003386">
    <property type="entry name" value="LACT/PDAT_acylTrfase"/>
</dbReference>
<proteinExistence type="predicted"/>
<evidence type="ECO:0000313" key="3">
    <source>
        <dbReference type="Proteomes" id="UP000324800"/>
    </source>
</evidence>
<reference evidence="2 3" key="1">
    <citation type="submission" date="2019-03" db="EMBL/GenBank/DDBJ databases">
        <title>Single cell metagenomics reveals metabolic interactions within the superorganism composed of flagellate Streblomastix strix and complex community of Bacteroidetes bacteria on its surface.</title>
        <authorList>
            <person name="Treitli S.C."/>
            <person name="Kolisko M."/>
            <person name="Husnik F."/>
            <person name="Keeling P."/>
            <person name="Hampl V."/>
        </authorList>
    </citation>
    <scope>NUCLEOTIDE SEQUENCE [LARGE SCALE GENOMIC DNA]</scope>
    <source>
        <strain evidence="2">ST1C</strain>
    </source>
</reference>
<dbReference type="Proteomes" id="UP000324800">
    <property type="component" value="Unassembled WGS sequence"/>
</dbReference>
<dbReference type="OrthoDB" id="190846at2759"/>
<dbReference type="SUPFAM" id="SSF53474">
    <property type="entry name" value="alpha/beta-Hydrolases"/>
    <property type="match status" value="1"/>
</dbReference>
<name>A0A5J4VNA9_9EUKA</name>
<keyword evidence="1" id="KW-0175">Coiled coil</keyword>
<dbReference type="Gene3D" id="3.40.50.1820">
    <property type="entry name" value="alpha/beta hydrolase"/>
    <property type="match status" value="1"/>
</dbReference>
<organism evidence="2 3">
    <name type="scientific">Streblomastix strix</name>
    <dbReference type="NCBI Taxonomy" id="222440"/>
    <lineage>
        <taxon>Eukaryota</taxon>
        <taxon>Metamonada</taxon>
        <taxon>Preaxostyla</taxon>
        <taxon>Oxymonadida</taxon>
        <taxon>Streblomastigidae</taxon>
        <taxon>Streblomastix</taxon>
    </lineage>
</organism>
<evidence type="ECO:0000256" key="1">
    <source>
        <dbReference type="SAM" id="Coils"/>
    </source>
</evidence>
<dbReference type="AlphaFoldDB" id="A0A5J4VNA9"/>
<keyword evidence="2" id="KW-0012">Acyltransferase</keyword>
<accession>A0A5J4VNA9</accession>
<dbReference type="PANTHER" id="PTHR11440">
    <property type="entry name" value="LECITHIN-CHOLESTEROL ACYLTRANSFERASE-RELATED"/>
    <property type="match status" value="1"/>
</dbReference>
<protein>
    <submittedName>
        <fullName evidence="2">Putative Lecithin:cholesterol acyltransferase 3</fullName>
    </submittedName>
</protein>
<feature type="coiled-coil region" evidence="1">
    <location>
        <begin position="290"/>
        <end position="317"/>
    </location>
</feature>
<dbReference type="InterPro" id="IPR029058">
    <property type="entry name" value="AB_hydrolase_fold"/>
</dbReference>
<keyword evidence="2" id="KW-0808">Transferase</keyword>
<evidence type="ECO:0000313" key="2">
    <source>
        <dbReference type="EMBL" id="KAA6384061.1"/>
    </source>
</evidence>
<dbReference type="GO" id="GO:0008374">
    <property type="term" value="F:O-acyltransferase activity"/>
    <property type="evidence" value="ECO:0007669"/>
    <property type="project" value="InterPro"/>
</dbReference>
<gene>
    <name evidence="2" type="ORF">EZS28_020412</name>
</gene>
<comment type="caution">
    <text evidence="2">The sequence shown here is derived from an EMBL/GenBank/DDBJ whole genome shotgun (WGS) entry which is preliminary data.</text>
</comment>
<dbReference type="EMBL" id="SNRW01005936">
    <property type="protein sequence ID" value="KAA6384061.1"/>
    <property type="molecule type" value="Genomic_DNA"/>
</dbReference>
<sequence length="325" mass="38182">MTDQYKQTKPNRSVLLIPGLGGSNVKIRNRITYETHTVWPRLTKLDSLALKYIKSSTNPEDQELDMNSADWVTFISDENFGLQACDLLMPTNIVPNSIKFYFHYIIDLLIKNGYEPGKTLWGQSNDWRQNLSSPLLQNRLFHRIEEAYYSKDKQQQIHELLTKKRRGRKIDIITHSMGAILLRTFINMNPEFSKKHIRRWIAISTPWQGAGRHVQAYLRGYRFGLPEFMLQDKTMWDITARGVHTFWFVTPRSLPFSPKIAVRVMMDKDKQTKNKDEDKARNEEITQLNMNGKENELQHQIEQKDNMLNQVNQIKNNKTKKMLGL</sequence>
<dbReference type="Pfam" id="PF02450">
    <property type="entry name" value="LCAT"/>
    <property type="match status" value="1"/>
</dbReference>
<dbReference type="GO" id="GO:0006629">
    <property type="term" value="P:lipid metabolic process"/>
    <property type="evidence" value="ECO:0007669"/>
    <property type="project" value="InterPro"/>
</dbReference>